<dbReference type="SUPFAM" id="SSF53098">
    <property type="entry name" value="Ribonuclease H-like"/>
    <property type="match status" value="1"/>
</dbReference>
<sequence length="175" mass="20044">MIQGVIRSLSVIFSEIADKIDKPIQPRSIARRVQDFFANVSMDYQQLAVFLLSFMPHHNLTLSVDRTEWDFGQTQVNILCVVASIGKMAVPIYFKMLDNNSGNSHTTDRIALLKSLISIIGRARIEMLVMDREFIGHAWLVWLKKANIPFCVRVPKHHTISLPGGQRWRTEQLID</sequence>
<proteinExistence type="predicted"/>
<dbReference type="EMBL" id="CP120682">
    <property type="protein sequence ID" value="WKN34494.1"/>
    <property type="molecule type" value="Genomic_DNA"/>
</dbReference>
<organism evidence="1">
    <name type="scientific">Roseihalotalea indica</name>
    <dbReference type="NCBI Taxonomy" id="2867963"/>
    <lineage>
        <taxon>Bacteria</taxon>
        <taxon>Pseudomonadati</taxon>
        <taxon>Bacteroidota</taxon>
        <taxon>Cytophagia</taxon>
        <taxon>Cytophagales</taxon>
        <taxon>Catalimonadaceae</taxon>
        <taxon>Roseihalotalea</taxon>
    </lineage>
</organism>
<gene>
    <name evidence="1" type="ORF">K4G66_19150</name>
</gene>
<evidence type="ECO:0008006" key="2">
    <source>
        <dbReference type="Google" id="ProtNLM"/>
    </source>
</evidence>
<accession>A0AA49JEN7</accession>
<reference evidence="1" key="1">
    <citation type="journal article" date="2023" name="Comput. Struct. Biotechnol. J.">
        <title>Discovery of a novel marine Bacteroidetes with a rich repertoire of carbohydrate-active enzymes.</title>
        <authorList>
            <person name="Chen B."/>
            <person name="Liu G."/>
            <person name="Chen Q."/>
            <person name="Wang H."/>
            <person name="Liu L."/>
            <person name="Tang K."/>
        </authorList>
    </citation>
    <scope>NUCLEOTIDE SEQUENCE</scope>
    <source>
        <strain evidence="1">TK19036</strain>
    </source>
</reference>
<reference evidence="1" key="2">
    <citation type="journal article" date="2024" name="Antonie Van Leeuwenhoek">
        <title>Roseihalotalea indica gen. nov., sp. nov., a halophilic Bacteroidetes from mesopelagic Southwest Indian Ocean with higher carbohydrate metabolic potential.</title>
        <authorList>
            <person name="Chen B."/>
            <person name="Zhang M."/>
            <person name="Lin D."/>
            <person name="Ye J."/>
            <person name="Tang K."/>
        </authorList>
    </citation>
    <scope>NUCLEOTIDE SEQUENCE</scope>
    <source>
        <strain evidence="1">TK19036</strain>
    </source>
</reference>
<dbReference type="InterPro" id="IPR012337">
    <property type="entry name" value="RNaseH-like_sf"/>
</dbReference>
<evidence type="ECO:0000313" key="1">
    <source>
        <dbReference type="EMBL" id="WKN34494.1"/>
    </source>
</evidence>
<dbReference type="AlphaFoldDB" id="A0AA49JEN7"/>
<name>A0AA49JEN7_9BACT</name>
<protein>
    <recommendedName>
        <fullName evidence="2">Transposase</fullName>
    </recommendedName>
</protein>